<dbReference type="RefSeq" id="WP_003408856.1">
    <property type="nucleotide sequence ID" value="NZ_ACOM01000004.1"/>
</dbReference>
<dbReference type="EMBL" id="ACOM01000004">
    <property type="protein sequence ID" value="EEP55591.1"/>
    <property type="molecule type" value="Genomic_DNA"/>
</dbReference>
<keyword evidence="3" id="KW-1185">Reference proteome</keyword>
<dbReference type="PANTHER" id="PTHR41786">
    <property type="entry name" value="MOTILITY ACCESSORY FACTOR MAF"/>
    <property type="match status" value="1"/>
</dbReference>
<evidence type="ECO:0000313" key="3">
    <source>
        <dbReference type="Proteomes" id="UP000003081"/>
    </source>
</evidence>
<dbReference type="PANTHER" id="PTHR41786:SF1">
    <property type="entry name" value="6-HYDROXYMETHYLPTERIN DIPHOSPHOKINASE MPTE-LIKE DOMAIN-CONTAINING PROTEIN"/>
    <property type="match status" value="1"/>
</dbReference>
<dbReference type="Pfam" id="PF01973">
    <property type="entry name" value="MptE-like"/>
    <property type="match status" value="1"/>
</dbReference>
<dbReference type="InterPro" id="IPR029063">
    <property type="entry name" value="SAM-dependent_MTases_sf"/>
</dbReference>
<dbReference type="Proteomes" id="UP000003081">
    <property type="component" value="Unassembled WGS sequence"/>
</dbReference>
<dbReference type="HOGENOM" id="CLU_026503_0_1_9"/>
<dbReference type="AlphaFoldDB" id="C4IDM0"/>
<dbReference type="SUPFAM" id="SSF53335">
    <property type="entry name" value="S-adenosyl-L-methionine-dependent methyltransferases"/>
    <property type="match status" value="1"/>
</dbReference>
<dbReference type="InterPro" id="IPR002826">
    <property type="entry name" value="MptE-like"/>
</dbReference>
<accession>C4IDM0</accession>
<sequence length="406" mass="47023">MYELEKAKDGNYTLKYDGKYIHSRYNPIKEAEQFVNGNRDLLNKNKILVYGVGLGYHINEILKRNSLVIYVFEWNEEIIKYCKMVNKNIFKQKNVVLIDKKNKEFYKLLGELLKETKGVLIHKQSLYTIKDKNEKLYNLLNDFSIKRQLVEINRASILKYDKNYRLNKKITCNKITEFIEAVKCQDKPIIITAAGPSLDEELKYLNQYRESFIVFAVGSALRTVMENNIYPDAIFLIDGGSQIKNQFIEFENLSIPLCFSAYASNEAIKIYSGPKYIFNDSESEENLHITTDGSVAIAALDIATKCFPKEIIFLGQDLALINGKNHTKAYEKMHLDKKESQYKLIDVPGIGGNMVKTIQSYILFKNSIERIINNNRNIKFINCSRGALIRGTRNMNFKLFLEKKLK</sequence>
<name>C4IDM0_CLOBU</name>
<evidence type="ECO:0000313" key="2">
    <source>
        <dbReference type="EMBL" id="EEP55591.1"/>
    </source>
</evidence>
<protein>
    <recommendedName>
        <fullName evidence="1">6-hydroxymethylpterin diphosphokinase MptE-like domain-containing protein</fullName>
    </recommendedName>
</protein>
<dbReference type="eggNOG" id="COG2604">
    <property type="taxonomic scope" value="Bacteria"/>
</dbReference>
<proteinExistence type="predicted"/>
<feature type="domain" description="6-hydroxymethylpterin diphosphokinase MptE-like" evidence="1">
    <location>
        <begin position="169"/>
        <end position="322"/>
    </location>
</feature>
<reference evidence="2 3" key="1">
    <citation type="submission" date="2009-08" db="EMBL/GenBank/DDBJ databases">
        <authorList>
            <person name="Shrivastava S."/>
            <person name="Brinkac L.B."/>
            <person name="Brown J.L."/>
            <person name="Bruce D.B."/>
            <person name="Detter C."/>
            <person name="Green L.D."/>
            <person name="Munk C.A."/>
            <person name="Rogers Y.C."/>
            <person name="Tapia R."/>
            <person name="Sims D.R."/>
            <person name="Smith L.A."/>
            <person name="Smith T.J."/>
            <person name="Sutton G."/>
            <person name="Brettin T."/>
        </authorList>
    </citation>
    <scope>NUCLEOTIDE SEQUENCE [LARGE SCALE GENOMIC DNA]</scope>
    <source>
        <strain evidence="3">E4 str. BoNT E BL5262</strain>
    </source>
</reference>
<evidence type="ECO:0000259" key="1">
    <source>
        <dbReference type="Pfam" id="PF01973"/>
    </source>
</evidence>
<comment type="caution">
    <text evidence="2">The sequence shown here is derived from an EMBL/GenBank/DDBJ whole genome shotgun (WGS) entry which is preliminary data.</text>
</comment>
<gene>
    <name evidence="2" type="ORF">CLP_3450</name>
</gene>
<organism evidence="2 3">
    <name type="scientific">Clostridium butyricum E4 str. BoNT E BL5262</name>
    <dbReference type="NCBI Taxonomy" id="632245"/>
    <lineage>
        <taxon>Bacteria</taxon>
        <taxon>Bacillati</taxon>
        <taxon>Bacillota</taxon>
        <taxon>Clostridia</taxon>
        <taxon>Eubacteriales</taxon>
        <taxon>Clostridiaceae</taxon>
        <taxon>Clostridium</taxon>
    </lineage>
</organism>